<dbReference type="InterPro" id="IPR000490">
    <property type="entry name" value="Glyco_hydro_17"/>
</dbReference>
<dbReference type="Proteomes" id="UP000325577">
    <property type="component" value="Linkage Group LG15"/>
</dbReference>
<dbReference type="InterPro" id="IPR044965">
    <property type="entry name" value="Glyco_hydro_17_plant"/>
</dbReference>
<keyword evidence="13" id="KW-1185">Reference proteome</keyword>
<comment type="subcellular location">
    <subcellularLocation>
        <location evidence="1">Membrane</location>
        <topology evidence="1">Multi-pass membrane protein</topology>
    </subcellularLocation>
</comment>
<evidence type="ECO:0000256" key="11">
    <source>
        <dbReference type="SAM" id="Phobius"/>
    </source>
</evidence>
<comment type="similarity">
    <text evidence="3 9">Belongs to the glycosyl hydrolase 17 family.</text>
</comment>
<evidence type="ECO:0000256" key="9">
    <source>
        <dbReference type="RuleBase" id="RU004335"/>
    </source>
</evidence>
<dbReference type="Gene3D" id="3.20.20.80">
    <property type="entry name" value="Glycosidases"/>
    <property type="match status" value="1"/>
</dbReference>
<dbReference type="PANTHER" id="PTHR32227">
    <property type="entry name" value="GLUCAN ENDO-1,3-BETA-GLUCOSIDASE BG1-RELATED-RELATED"/>
    <property type="match status" value="1"/>
</dbReference>
<evidence type="ECO:0000256" key="1">
    <source>
        <dbReference type="ARBA" id="ARBA00004141"/>
    </source>
</evidence>
<protein>
    <recommendedName>
        <fullName evidence="14">Glucan endo-1,3-beta-D-glucosidase</fullName>
    </recommendedName>
</protein>
<dbReference type="Pfam" id="PF00332">
    <property type="entry name" value="Glyco_hydro_17"/>
    <property type="match status" value="1"/>
</dbReference>
<dbReference type="PROSITE" id="PS00587">
    <property type="entry name" value="GLYCOSYL_HYDROL_F17"/>
    <property type="match status" value="1"/>
</dbReference>
<keyword evidence="4 11" id="KW-0812">Transmembrane</keyword>
<evidence type="ECO:0000256" key="8">
    <source>
        <dbReference type="ARBA" id="ARBA00023295"/>
    </source>
</evidence>
<dbReference type="InterPro" id="IPR007919">
    <property type="entry name" value="UPF0220"/>
</dbReference>
<evidence type="ECO:0000256" key="4">
    <source>
        <dbReference type="ARBA" id="ARBA00022692"/>
    </source>
</evidence>
<dbReference type="GO" id="GO:0004553">
    <property type="term" value="F:hydrolase activity, hydrolyzing O-glycosyl compounds"/>
    <property type="evidence" value="ECO:0007669"/>
    <property type="project" value="InterPro"/>
</dbReference>
<keyword evidence="7 11" id="KW-0472">Membrane</keyword>
<evidence type="ECO:0000313" key="12">
    <source>
        <dbReference type="EMBL" id="KAA8538557.1"/>
    </source>
</evidence>
<keyword evidence="5 10" id="KW-0378">Hydrolase</keyword>
<dbReference type="AlphaFoldDB" id="A0A5J5B9W5"/>
<comment type="similarity">
    <text evidence="2">Belongs to the UPF0220 family.</text>
</comment>
<dbReference type="OrthoDB" id="941679at2759"/>
<dbReference type="EMBL" id="CM018038">
    <property type="protein sequence ID" value="KAA8538557.1"/>
    <property type="molecule type" value="Genomic_DNA"/>
</dbReference>
<dbReference type="GO" id="GO:0005975">
    <property type="term" value="P:carbohydrate metabolic process"/>
    <property type="evidence" value="ECO:0007669"/>
    <property type="project" value="InterPro"/>
</dbReference>
<organism evidence="12 13">
    <name type="scientific">Nyssa sinensis</name>
    <dbReference type="NCBI Taxonomy" id="561372"/>
    <lineage>
        <taxon>Eukaryota</taxon>
        <taxon>Viridiplantae</taxon>
        <taxon>Streptophyta</taxon>
        <taxon>Embryophyta</taxon>
        <taxon>Tracheophyta</taxon>
        <taxon>Spermatophyta</taxon>
        <taxon>Magnoliopsida</taxon>
        <taxon>eudicotyledons</taxon>
        <taxon>Gunneridae</taxon>
        <taxon>Pentapetalae</taxon>
        <taxon>asterids</taxon>
        <taxon>Cornales</taxon>
        <taxon>Nyssaceae</taxon>
        <taxon>Nyssa</taxon>
    </lineage>
</organism>
<dbReference type="GO" id="GO:0016020">
    <property type="term" value="C:membrane"/>
    <property type="evidence" value="ECO:0007669"/>
    <property type="project" value="UniProtKB-SubCell"/>
</dbReference>
<evidence type="ECO:0000256" key="6">
    <source>
        <dbReference type="ARBA" id="ARBA00022989"/>
    </source>
</evidence>
<evidence type="ECO:0000313" key="13">
    <source>
        <dbReference type="Proteomes" id="UP000325577"/>
    </source>
</evidence>
<proteinExistence type="inferred from homology"/>
<accession>A0A5J5B9W5</accession>
<keyword evidence="6 11" id="KW-1133">Transmembrane helix</keyword>
<name>A0A5J5B9W5_9ASTE</name>
<evidence type="ECO:0000256" key="3">
    <source>
        <dbReference type="ARBA" id="ARBA00008773"/>
    </source>
</evidence>
<evidence type="ECO:0000256" key="10">
    <source>
        <dbReference type="RuleBase" id="RU004336"/>
    </source>
</evidence>
<dbReference type="Pfam" id="PF05255">
    <property type="entry name" value="UPF0220"/>
    <property type="match status" value="1"/>
</dbReference>
<reference evidence="12 13" key="1">
    <citation type="submission" date="2019-09" db="EMBL/GenBank/DDBJ databases">
        <title>A chromosome-level genome assembly of the Chinese tupelo Nyssa sinensis.</title>
        <authorList>
            <person name="Yang X."/>
            <person name="Kang M."/>
            <person name="Yang Y."/>
            <person name="Xiong H."/>
            <person name="Wang M."/>
            <person name="Zhang Z."/>
            <person name="Wang Z."/>
            <person name="Wu H."/>
            <person name="Ma T."/>
            <person name="Liu J."/>
            <person name="Xi Z."/>
        </authorList>
    </citation>
    <scope>NUCLEOTIDE SEQUENCE [LARGE SCALE GENOMIC DNA]</scope>
    <source>
        <strain evidence="12">J267</strain>
        <tissue evidence="12">Leaf</tissue>
    </source>
</reference>
<dbReference type="InterPro" id="IPR017853">
    <property type="entry name" value="GH"/>
</dbReference>
<evidence type="ECO:0008006" key="14">
    <source>
        <dbReference type="Google" id="ProtNLM"/>
    </source>
</evidence>
<sequence length="389" mass="42846">MEHYNIIVRDINYAKFTYVKFRLKLWLFFAYVVSFVSLAASVGLLIQDSIVKTGPSVWTGTAGVLQCVFVLISGLVYWTSHSENGINLPPPESVISLYKKCGIDSIRLYEPIPEVLQALQGSTLRVSLGVRNEDLSDIASDQNAAEAWVQTNVVPYKNNVSFVWITLGNEVIPGPCSTYVPQAIINIQNAVTSIGLTTTKVTTVVPMNVLAASYPPSVGAFSDAIMGVMENVTAILSHTGAPIMVNVYPYFAYASDPNDISLEYATFRGEVPIVDGSYEYFSLFDSMVDAFYAALEKINAGNVSIAVSESGWPSAGNSPYSSMDNARIYNQQLLDHVKKGGTPRRPRNILDTFVFAMFNENLKQPPGIEQNFGLFYPNREPVYPIFKTC</sequence>
<evidence type="ECO:0000256" key="7">
    <source>
        <dbReference type="ARBA" id="ARBA00023136"/>
    </source>
</evidence>
<feature type="transmembrane region" description="Helical" evidence="11">
    <location>
        <begin position="58"/>
        <end position="78"/>
    </location>
</feature>
<gene>
    <name evidence="12" type="ORF">F0562_028249</name>
</gene>
<evidence type="ECO:0000256" key="2">
    <source>
        <dbReference type="ARBA" id="ARBA00005335"/>
    </source>
</evidence>
<keyword evidence="8 10" id="KW-0326">Glycosidase</keyword>
<dbReference type="SUPFAM" id="SSF51445">
    <property type="entry name" value="(Trans)glycosidases"/>
    <property type="match status" value="1"/>
</dbReference>
<dbReference type="FunFam" id="3.20.20.80:FF:000010">
    <property type="entry name" value="glucan endo-1,3-beta-glucosidase, basic"/>
    <property type="match status" value="1"/>
</dbReference>
<feature type="transmembrane region" description="Helical" evidence="11">
    <location>
        <begin position="25"/>
        <end position="46"/>
    </location>
</feature>
<evidence type="ECO:0000256" key="5">
    <source>
        <dbReference type="ARBA" id="ARBA00022801"/>
    </source>
</evidence>